<accession>A0A9E7UD81</accession>
<proteinExistence type="predicted"/>
<evidence type="ECO:0000313" key="2">
    <source>
        <dbReference type="EMBL" id="UWM57010.1"/>
    </source>
</evidence>
<keyword evidence="3" id="KW-0238">DNA-binding</keyword>
<protein>
    <submittedName>
        <fullName evidence="3">DNA-binding protein</fullName>
    </submittedName>
</protein>
<dbReference type="GeneID" id="74945246"/>
<evidence type="ECO:0000256" key="1">
    <source>
        <dbReference type="SAM" id="MobiDB-lite"/>
    </source>
</evidence>
<dbReference type="Proteomes" id="UP001057580">
    <property type="component" value="Plasmid unnamed1"/>
</dbReference>
<dbReference type="AlphaFoldDB" id="A0A9E7UD81"/>
<geneLocation type="plasmid" evidence="3 4">
    <name>unnamed1</name>
</geneLocation>
<evidence type="ECO:0000313" key="3">
    <source>
        <dbReference type="EMBL" id="UWM57048.1"/>
    </source>
</evidence>
<dbReference type="EMBL" id="CP104004">
    <property type="protein sequence ID" value="UWM57010.1"/>
    <property type="molecule type" value="Genomic_DNA"/>
</dbReference>
<organism evidence="3 4">
    <name type="scientific">Salinirubellus salinus</name>
    <dbReference type="NCBI Taxonomy" id="1364945"/>
    <lineage>
        <taxon>Archaea</taxon>
        <taxon>Methanobacteriati</taxon>
        <taxon>Methanobacteriota</taxon>
        <taxon>Stenosarchaea group</taxon>
        <taxon>Halobacteria</taxon>
        <taxon>Halobacteriales</taxon>
        <taxon>Natronomonadaceae</taxon>
        <taxon>Salinirubellus</taxon>
    </lineage>
</organism>
<dbReference type="RefSeq" id="WP_260644121.1">
    <property type="nucleotide sequence ID" value="NZ_CP104004.1"/>
</dbReference>
<keyword evidence="3" id="KW-0614">Plasmid</keyword>
<keyword evidence="4" id="KW-1185">Reference proteome</keyword>
<dbReference type="EMBL" id="CP104004">
    <property type="protein sequence ID" value="UWM57048.1"/>
    <property type="molecule type" value="Genomic_DNA"/>
</dbReference>
<feature type="region of interest" description="Disordered" evidence="1">
    <location>
        <begin position="218"/>
        <end position="265"/>
    </location>
</feature>
<sequence length="265" mass="28651">MAAADTTPQQTDVPTREVAKRVFAAELNTATYTFKTSQDERAPVYVALPTGERANRICIAGTVTDIEDVGESAEYLRARVVDPTGTFWVYAGEYQTDALKQLKKVQAPEFITIVGKPRTYKTDDGSVNVSVVPEDVGVIDLETRNAWVYETAARTLERVHSARETSPKVAALAREQYGHDGSSFAHVAAFALQDLLNVSGHDAMSGTSLDEEAFEKRLLEVESEDSAESSGGDVDDAADLENESLSPEELGKQLGDPSGVDSESD</sequence>
<dbReference type="KEGG" id="ssai:N0B31_22450"/>
<dbReference type="GO" id="GO:0003677">
    <property type="term" value="F:DNA binding"/>
    <property type="evidence" value="ECO:0007669"/>
    <property type="project" value="UniProtKB-KW"/>
</dbReference>
<evidence type="ECO:0000313" key="4">
    <source>
        <dbReference type="Proteomes" id="UP001057580"/>
    </source>
</evidence>
<reference evidence="3" key="1">
    <citation type="submission" date="2022-09" db="EMBL/GenBank/DDBJ databases">
        <title>Diverse halophilic archaea isolated from saline environments.</title>
        <authorList>
            <person name="Cui H.-L."/>
        </authorList>
    </citation>
    <scope>NUCLEOTIDE SEQUENCE</scope>
    <source>
        <strain evidence="3">ZS-35-S2</strain>
        <plasmid evidence="3">unnamed1</plasmid>
    </source>
</reference>
<gene>
    <name evidence="3" type="ORF">N0B31_21645</name>
    <name evidence="2" type="ORF">N0B31_22450</name>
</gene>
<name>A0A9E7UD81_9EURY</name>
<dbReference type="KEGG" id="ssai:N0B31_21645"/>
<feature type="compositionally biased region" description="Acidic residues" evidence="1">
    <location>
        <begin position="221"/>
        <end position="242"/>
    </location>
</feature>